<name>A0ABN7RH63_9BACT</name>
<dbReference type="Proteomes" id="UP000679725">
    <property type="component" value="Unassembled WGS sequence"/>
</dbReference>
<reference evidence="3 4" key="1">
    <citation type="submission" date="2021-04" db="EMBL/GenBank/DDBJ databases">
        <authorList>
            <person name="Rodrigo-Torres L."/>
            <person name="Arahal R. D."/>
            <person name="Lucena T."/>
        </authorList>
    </citation>
    <scope>NUCLEOTIDE SEQUENCE [LARGE SCALE GENOMIC DNA]</scope>
    <source>
        <strain evidence="3 4">CECT 9623</strain>
    </source>
</reference>
<evidence type="ECO:0000313" key="4">
    <source>
        <dbReference type="Proteomes" id="UP000679725"/>
    </source>
</evidence>
<accession>A0ABN7RH63</accession>
<evidence type="ECO:0000313" key="3">
    <source>
        <dbReference type="EMBL" id="CAG5073102.1"/>
    </source>
</evidence>
<feature type="domain" description="DUF4097" evidence="2">
    <location>
        <begin position="49"/>
        <end position="298"/>
    </location>
</feature>
<comment type="caution">
    <text evidence="3">The sequence shown here is derived from an EMBL/GenBank/DDBJ whole genome shotgun (WGS) entry which is preliminary data.</text>
</comment>
<dbReference type="Pfam" id="PF13349">
    <property type="entry name" value="DUF4097"/>
    <property type="match status" value="1"/>
</dbReference>
<proteinExistence type="predicted"/>
<gene>
    <name evidence="3" type="ORF">DYBT9623_04608</name>
</gene>
<feature type="signal peptide" evidence="1">
    <location>
        <begin position="1"/>
        <end position="28"/>
    </location>
</feature>
<evidence type="ECO:0000259" key="2">
    <source>
        <dbReference type="Pfam" id="PF13349"/>
    </source>
</evidence>
<evidence type="ECO:0000256" key="1">
    <source>
        <dbReference type="SAM" id="SignalP"/>
    </source>
</evidence>
<dbReference type="RefSeq" id="WP_215235881.1">
    <property type="nucleotide sequence ID" value="NZ_CAJRAU010000008.1"/>
</dbReference>
<keyword evidence="1" id="KW-0732">Signal</keyword>
<feature type="chain" id="PRO_5047520392" description="DUF4097 domain-containing protein" evidence="1">
    <location>
        <begin position="29"/>
        <end position="299"/>
    </location>
</feature>
<keyword evidence="4" id="KW-1185">Reference proteome</keyword>
<sequence>MKLNNFIFNKAIPVTLLFCLSLISTAQAQATLQVATKKIERTIGAPAVRTLFINAEKADIEMVTWGKDDISVVMELSAKHPDRATAAQDLSKMQYIADRNGKDYFLRNYIVLKNGENKPVSNLKARYIIHLPASCAVDLKNTFGNIMLKGLMKSLTLKADFCTTTLSDLSGKGILNTTFGELSGTELAGTFTFSTDRTNIRLDHISGSVKLDALYGNVEIYPTTGLTSLAIRSKKSEVTLFAKNWQQFDYTINSAYATMKLPNGFKWKKNTADFKEAFFSKNQLANVDINAEFGQVTIK</sequence>
<organism evidence="3 4">
    <name type="scientific">Dyadobacter linearis</name>
    <dbReference type="NCBI Taxonomy" id="2823330"/>
    <lineage>
        <taxon>Bacteria</taxon>
        <taxon>Pseudomonadati</taxon>
        <taxon>Bacteroidota</taxon>
        <taxon>Cytophagia</taxon>
        <taxon>Cytophagales</taxon>
        <taxon>Spirosomataceae</taxon>
        <taxon>Dyadobacter</taxon>
    </lineage>
</organism>
<dbReference type="InterPro" id="IPR025164">
    <property type="entry name" value="Toastrack_DUF4097"/>
</dbReference>
<dbReference type="EMBL" id="CAJRAU010000008">
    <property type="protein sequence ID" value="CAG5073102.1"/>
    <property type="molecule type" value="Genomic_DNA"/>
</dbReference>
<protein>
    <recommendedName>
        <fullName evidence="2">DUF4097 domain-containing protein</fullName>
    </recommendedName>
</protein>